<keyword evidence="2" id="KW-0245">EGF-like domain</keyword>
<dbReference type="KEGG" id="aten:116294374"/>
<dbReference type="InterPro" id="IPR003609">
    <property type="entry name" value="Pan_app"/>
</dbReference>
<feature type="domain" description="EGF-like" evidence="3">
    <location>
        <begin position="121"/>
        <end position="159"/>
    </location>
</feature>
<keyword evidence="4" id="KW-1185">Reference proteome</keyword>
<accession>A0A6P8HN85</accession>
<organism evidence="4 5">
    <name type="scientific">Actinia tenebrosa</name>
    <name type="common">Australian red waratah sea anemone</name>
    <dbReference type="NCBI Taxonomy" id="6105"/>
    <lineage>
        <taxon>Eukaryota</taxon>
        <taxon>Metazoa</taxon>
        <taxon>Cnidaria</taxon>
        <taxon>Anthozoa</taxon>
        <taxon>Hexacorallia</taxon>
        <taxon>Actiniaria</taxon>
        <taxon>Actiniidae</taxon>
        <taxon>Actinia</taxon>
    </lineage>
</organism>
<dbReference type="PROSITE" id="PS00022">
    <property type="entry name" value="EGF_1"/>
    <property type="match status" value="1"/>
</dbReference>
<dbReference type="InParanoid" id="A0A6P8HN85"/>
<dbReference type="RefSeq" id="XP_031557829.1">
    <property type="nucleotide sequence ID" value="XM_031701969.1"/>
</dbReference>
<evidence type="ECO:0000313" key="4">
    <source>
        <dbReference type="Proteomes" id="UP000515163"/>
    </source>
</evidence>
<dbReference type="Pfam" id="PF00024">
    <property type="entry name" value="PAN_1"/>
    <property type="match status" value="1"/>
</dbReference>
<dbReference type="OrthoDB" id="5986639at2759"/>
<comment type="caution">
    <text evidence="2">Lacks conserved residue(s) required for the propagation of feature annotation.</text>
</comment>
<name>A0A6P8HN85_ACTTE</name>
<dbReference type="GeneID" id="116294374"/>
<feature type="disulfide bond" evidence="2">
    <location>
        <begin position="130"/>
        <end position="147"/>
    </location>
</feature>
<proteinExistence type="inferred from homology"/>
<dbReference type="Proteomes" id="UP000515163">
    <property type="component" value="Unplaced"/>
</dbReference>
<dbReference type="PROSITE" id="PS50026">
    <property type="entry name" value="EGF_3"/>
    <property type="match status" value="1"/>
</dbReference>
<protein>
    <submittedName>
        <fullName evidence="5">Uncharacterized protein LOC116294374</fullName>
    </submittedName>
</protein>
<feature type="disulfide bond" evidence="2">
    <location>
        <begin position="149"/>
        <end position="158"/>
    </location>
</feature>
<evidence type="ECO:0000259" key="3">
    <source>
        <dbReference type="PROSITE" id="PS50026"/>
    </source>
</evidence>
<comment type="similarity">
    <text evidence="1">Belongs to the EGF domain peptide family.</text>
</comment>
<keyword evidence="2" id="KW-1015">Disulfide bond</keyword>
<evidence type="ECO:0000256" key="1">
    <source>
        <dbReference type="ARBA" id="ARBA00006373"/>
    </source>
</evidence>
<evidence type="ECO:0000313" key="5">
    <source>
        <dbReference type="RefSeq" id="XP_031557829.1"/>
    </source>
</evidence>
<evidence type="ECO:0000256" key="2">
    <source>
        <dbReference type="PROSITE-ProRule" id="PRU00076"/>
    </source>
</evidence>
<gene>
    <name evidence="5" type="primary">LOC116294374</name>
</gene>
<dbReference type="Gene3D" id="2.10.25.10">
    <property type="entry name" value="Laminin"/>
    <property type="match status" value="1"/>
</dbReference>
<dbReference type="AlphaFoldDB" id="A0A6P8HN85"/>
<reference evidence="5" key="1">
    <citation type="submission" date="2025-08" db="UniProtKB">
        <authorList>
            <consortium name="RefSeq"/>
        </authorList>
    </citation>
    <scope>IDENTIFICATION</scope>
    <source>
        <tissue evidence="5">Tentacle</tissue>
    </source>
</reference>
<sequence length="384" mass="42560">MRRSFYIYVLFAVSFRGFCCCKSEEVLENPHRRLDFRAGIFSSIQGYAISLVFKTLQVFDAFACVSACLEEPNCQSVNFGTSGQPKHLCELSQKTFDSKPSCKVPRSGFIHYSPFQTQPVTNDPCSNVTCKNGATCEPGFGESGFRCKCGAFNDGQYCQFWTVNISSCKDIFSKTSYRADMAYTYMIDNKQTDIYCHLSSDLCGSRGWTLVMKTDGSKNTFIFSSALWSNKNAYGLSAGKTGFDNHETKMPSYWAMPFQSLCVGMKVGNNLNWALIPYSASSLYDVIANNTYSNFTIGREKWLSLIGGSSLQQYCNNEGFNNILAVRIGIRSNNENDCNSPDSTIGFGLPWSGLTCGNRCKSSGCSSGSKDLVTFGYILINQPI</sequence>
<dbReference type="InterPro" id="IPR000742">
    <property type="entry name" value="EGF"/>
</dbReference>